<dbReference type="AlphaFoldDB" id="A0A9E2KAV1"/>
<evidence type="ECO:0000259" key="1">
    <source>
        <dbReference type="Pfam" id="PF07561"/>
    </source>
</evidence>
<protein>
    <submittedName>
        <fullName evidence="2">DUF1540 domain-containing protein</fullName>
    </submittedName>
</protein>
<sequence>MPKINCSVETCSYNQNKYCCASIVNIGGKGSVITESTCCGTFLNKLGYSNLAQYTEARGELDAILCRVETCAYHKDEHCTLNEIEVGSLKEVEIYTETDCLSFERK</sequence>
<feature type="domain" description="DUF1540" evidence="1">
    <location>
        <begin position="64"/>
        <end position="103"/>
    </location>
</feature>
<reference evidence="2" key="2">
    <citation type="submission" date="2021-04" db="EMBL/GenBank/DDBJ databases">
        <authorList>
            <person name="Gilroy R."/>
        </authorList>
    </citation>
    <scope>NUCLEOTIDE SEQUENCE</scope>
    <source>
        <strain evidence="2">B5-657</strain>
    </source>
</reference>
<gene>
    <name evidence="2" type="ORF">H9872_02825</name>
</gene>
<dbReference type="InterPro" id="IPR011437">
    <property type="entry name" value="DUF1540"/>
</dbReference>
<organism evidence="2 3">
    <name type="scientific">Candidatus Cellulosilyticum pullistercoris</name>
    <dbReference type="NCBI Taxonomy" id="2838521"/>
    <lineage>
        <taxon>Bacteria</taxon>
        <taxon>Bacillati</taxon>
        <taxon>Bacillota</taxon>
        <taxon>Clostridia</taxon>
        <taxon>Lachnospirales</taxon>
        <taxon>Cellulosilyticaceae</taxon>
        <taxon>Cellulosilyticum</taxon>
    </lineage>
</organism>
<comment type="caution">
    <text evidence="2">The sequence shown here is derived from an EMBL/GenBank/DDBJ whole genome shotgun (WGS) entry which is preliminary data.</text>
</comment>
<reference evidence="2" key="1">
    <citation type="journal article" date="2021" name="PeerJ">
        <title>Extensive microbial diversity within the chicken gut microbiome revealed by metagenomics and culture.</title>
        <authorList>
            <person name="Gilroy R."/>
            <person name="Ravi A."/>
            <person name="Getino M."/>
            <person name="Pursley I."/>
            <person name="Horton D.L."/>
            <person name="Alikhan N.F."/>
            <person name="Baker D."/>
            <person name="Gharbi K."/>
            <person name="Hall N."/>
            <person name="Watson M."/>
            <person name="Adriaenssens E.M."/>
            <person name="Foster-Nyarko E."/>
            <person name="Jarju S."/>
            <person name="Secka A."/>
            <person name="Antonio M."/>
            <person name="Oren A."/>
            <person name="Chaudhuri R.R."/>
            <person name="La Ragione R."/>
            <person name="Hildebrand F."/>
            <person name="Pallen M.J."/>
        </authorList>
    </citation>
    <scope>NUCLEOTIDE SEQUENCE</scope>
    <source>
        <strain evidence="2">B5-657</strain>
    </source>
</reference>
<proteinExistence type="predicted"/>
<dbReference type="Proteomes" id="UP000824229">
    <property type="component" value="Unassembled WGS sequence"/>
</dbReference>
<dbReference type="Pfam" id="PF07561">
    <property type="entry name" value="DUF1540"/>
    <property type="match status" value="2"/>
</dbReference>
<dbReference type="EMBL" id="JAHLFQ010000055">
    <property type="protein sequence ID" value="MBU3803680.1"/>
    <property type="molecule type" value="Genomic_DNA"/>
</dbReference>
<evidence type="ECO:0000313" key="2">
    <source>
        <dbReference type="EMBL" id="MBU3803680.1"/>
    </source>
</evidence>
<name>A0A9E2KAV1_9FIRM</name>
<evidence type="ECO:0000313" key="3">
    <source>
        <dbReference type="Proteomes" id="UP000824229"/>
    </source>
</evidence>
<feature type="domain" description="DUF1540" evidence="1">
    <location>
        <begin position="4"/>
        <end position="42"/>
    </location>
</feature>
<accession>A0A9E2KAV1</accession>